<evidence type="ECO:0000256" key="7">
    <source>
        <dbReference type="ARBA" id="ARBA00022932"/>
    </source>
</evidence>
<dbReference type="PANTHER" id="PTHR11669:SF0">
    <property type="entry name" value="PROTEIN STICHEL-LIKE 2"/>
    <property type="match status" value="1"/>
</dbReference>
<organism evidence="11 12">
    <name type="scientific">Staphylococcus epidermidis (strain ATCC 12228 / FDA PCI 1200)</name>
    <dbReference type="NCBI Taxonomy" id="176280"/>
    <lineage>
        <taxon>Bacteria</taxon>
        <taxon>Bacillati</taxon>
        <taxon>Bacillota</taxon>
        <taxon>Bacilli</taxon>
        <taxon>Bacillales</taxon>
        <taxon>Staphylococcaceae</taxon>
        <taxon>Staphylococcus</taxon>
    </lineage>
</organism>
<dbReference type="PATRIC" id="fig|176280.10.peg.2249"/>
<dbReference type="OrthoDB" id="9810148at2"/>
<comment type="similarity">
    <text evidence="1">Belongs to the DnaX/STICHEL family.</text>
</comment>
<evidence type="ECO:0000256" key="4">
    <source>
        <dbReference type="ARBA" id="ARBA00022741"/>
    </source>
</evidence>
<dbReference type="InterPro" id="IPR027417">
    <property type="entry name" value="P-loop_NTPase"/>
</dbReference>
<dbReference type="InterPro" id="IPR050238">
    <property type="entry name" value="DNA_Rep/Repair_Clamp_Loader"/>
</dbReference>
<dbReference type="InterPro" id="IPR003593">
    <property type="entry name" value="AAA+_ATPase"/>
</dbReference>
<evidence type="ECO:0000256" key="6">
    <source>
        <dbReference type="ARBA" id="ARBA00022840"/>
    </source>
</evidence>
<dbReference type="GO" id="GO:0009360">
    <property type="term" value="C:DNA polymerase III complex"/>
    <property type="evidence" value="ECO:0007669"/>
    <property type="project" value="InterPro"/>
</dbReference>
<dbReference type="CDD" id="cd00009">
    <property type="entry name" value="AAA"/>
    <property type="match status" value="1"/>
</dbReference>
<sequence length="568" mass="64186">MDYQALYRMYRPQSFDDVVGQTHVTKTLRNAISKGKQSHAYIFSGPRGTGKTSIAKVFAKAINCLNSDDGEPCNECAICKGITQGTNNDVIEIDAASNNGVDEIRNIRDKVKYAPSESKYKVYIIDEVHMLTTGAFNALLKTLEEPPAHAIFILATTEPHKIPPTIISRAQRFDFKAISSDQIIDRLKYVANSQSLDYDDAALEFIAKASEGGMRDALSIMDQAIAFGDERLTLQDALNVTGSVDEAALNELFNDIVKSDVKAAFNRYHHFISEGKEVNRLINDMIYFVRDTIMNKTSNESVHFESLIHFDLDMLYRMIDIINDTLVSIRFSVNQSVHFEVLLVKLAEMIKTQPQTVQNVATASVANEPDNEMLLQRLEQLENELKTLKEQGIKTNKVSQQPKKPTRTIQRSKNTFSMQQIAKVLDKANKDDIKLLKNHWQEVIDHAKSNDKKSLVSLLLNSEPVAASEDHVLVKFDEEIHCEIVNKDDEKRNNIESVVCNIVNKTVKVVGVPADQWLRVRAEYLQNRNTNETHQSEKQSTQQSQQIDIAQKAKDLFGEETVHLVDED</sequence>
<dbReference type="SUPFAM" id="SSF48019">
    <property type="entry name" value="post-AAA+ oligomerization domain-like"/>
    <property type="match status" value="1"/>
</dbReference>
<keyword evidence="6" id="KW-0067">ATP-binding</keyword>
<dbReference type="GeneID" id="50019615"/>
<dbReference type="InterPro" id="IPR001270">
    <property type="entry name" value="ClpA/B"/>
</dbReference>
<dbReference type="FunFam" id="1.10.8.60:FF:000013">
    <property type="entry name" value="DNA polymerase III subunit gamma/tau"/>
    <property type="match status" value="1"/>
</dbReference>
<evidence type="ECO:0000313" key="11">
    <source>
        <dbReference type="EMBL" id="AAO05949.1"/>
    </source>
</evidence>
<dbReference type="Gene3D" id="1.10.8.60">
    <property type="match status" value="1"/>
</dbReference>
<dbReference type="GO" id="GO:0003677">
    <property type="term" value="F:DNA binding"/>
    <property type="evidence" value="ECO:0007669"/>
    <property type="project" value="InterPro"/>
</dbReference>
<dbReference type="GO" id="GO:0006261">
    <property type="term" value="P:DNA-templated DNA replication"/>
    <property type="evidence" value="ECO:0007669"/>
    <property type="project" value="TreeGrafter"/>
</dbReference>
<dbReference type="PRINTS" id="PR00300">
    <property type="entry name" value="CLPPROTEASEA"/>
</dbReference>
<dbReference type="CDD" id="cd18137">
    <property type="entry name" value="HLD_clamp_pol_III_gamma_tau"/>
    <property type="match status" value="1"/>
</dbReference>
<dbReference type="Pfam" id="PF22608">
    <property type="entry name" value="DNAX_ATPase_lid"/>
    <property type="match status" value="1"/>
</dbReference>
<keyword evidence="7" id="KW-0808">Transferase</keyword>
<dbReference type="SMART" id="SM00382">
    <property type="entry name" value="AAA"/>
    <property type="match status" value="1"/>
</dbReference>
<dbReference type="FunFam" id="3.40.50.300:FF:000014">
    <property type="entry name" value="DNA polymerase III subunit gamma/tau"/>
    <property type="match status" value="1"/>
</dbReference>
<dbReference type="SUPFAM" id="SSF52540">
    <property type="entry name" value="P-loop containing nucleoside triphosphate hydrolases"/>
    <property type="match status" value="1"/>
</dbReference>
<evidence type="ECO:0000313" key="12">
    <source>
        <dbReference type="Proteomes" id="UP000001411"/>
    </source>
</evidence>
<feature type="domain" description="AAA+ ATPase" evidence="10">
    <location>
        <begin position="37"/>
        <end position="179"/>
    </location>
</feature>
<keyword evidence="3" id="KW-0479">Metal-binding</keyword>
<dbReference type="GO" id="GO:0003887">
    <property type="term" value="F:DNA-directed DNA polymerase activity"/>
    <property type="evidence" value="ECO:0007669"/>
    <property type="project" value="UniProtKB-KW"/>
</dbReference>
<dbReference type="NCBIfam" id="NF004046">
    <property type="entry name" value="PRK05563.1"/>
    <property type="match status" value="1"/>
</dbReference>
<name>A0A0H2VIE8_STAES</name>
<dbReference type="eggNOG" id="COG2812">
    <property type="taxonomic scope" value="Bacteria"/>
</dbReference>
<evidence type="ECO:0000259" key="10">
    <source>
        <dbReference type="SMART" id="SM00382"/>
    </source>
</evidence>
<comment type="catalytic activity">
    <reaction evidence="8">
        <text>DNA(n) + a 2'-deoxyribonucleoside 5'-triphosphate = DNA(n+1) + diphosphate</text>
        <dbReference type="Rhea" id="RHEA:22508"/>
        <dbReference type="Rhea" id="RHEA-COMP:17339"/>
        <dbReference type="Rhea" id="RHEA-COMP:17340"/>
        <dbReference type="ChEBI" id="CHEBI:33019"/>
        <dbReference type="ChEBI" id="CHEBI:61560"/>
        <dbReference type="ChEBI" id="CHEBI:173112"/>
        <dbReference type="EC" id="2.7.7.7"/>
    </reaction>
</comment>
<dbReference type="HOGENOM" id="CLU_006229_0_3_9"/>
<keyword evidence="7" id="KW-0239">DNA-directed DNA polymerase</keyword>
<proteinExistence type="inferred from homology"/>
<keyword evidence="9" id="KW-0175">Coiled coil</keyword>
<dbReference type="GO" id="GO:0005524">
    <property type="term" value="F:ATP binding"/>
    <property type="evidence" value="ECO:0007669"/>
    <property type="project" value="UniProtKB-KW"/>
</dbReference>
<keyword evidence="7" id="KW-0548">Nucleotidyltransferase</keyword>
<dbReference type="InterPro" id="IPR045085">
    <property type="entry name" value="HLD_clamp_pol_III_gamma_tau"/>
</dbReference>
<dbReference type="Gene3D" id="3.40.50.300">
    <property type="entry name" value="P-loop containing nucleotide triphosphate hydrolases"/>
    <property type="match status" value="1"/>
</dbReference>
<dbReference type="Proteomes" id="UP000001411">
    <property type="component" value="Chromosome"/>
</dbReference>
<evidence type="ECO:0000256" key="3">
    <source>
        <dbReference type="ARBA" id="ARBA00022723"/>
    </source>
</evidence>
<dbReference type="InterPro" id="IPR012763">
    <property type="entry name" value="DNA_pol_III_sug/sutau_N"/>
</dbReference>
<evidence type="ECO:0000256" key="1">
    <source>
        <dbReference type="ARBA" id="ARBA00006360"/>
    </source>
</evidence>
<dbReference type="EMBL" id="AE015929">
    <property type="protein sequence ID" value="AAO05949.1"/>
    <property type="molecule type" value="Genomic_DNA"/>
</dbReference>
<gene>
    <name evidence="11" type="ordered locus">SE_2307</name>
</gene>
<protein>
    <recommendedName>
        <fullName evidence="2">DNA-directed DNA polymerase</fullName>
        <ecNumber evidence="2">2.7.7.7</ecNumber>
    </recommendedName>
</protein>
<accession>A0A0H2VIE8</accession>
<dbReference type="KEGG" id="sep:SE_2307"/>
<keyword evidence="5" id="KW-0862">Zinc</keyword>
<evidence type="ECO:0000256" key="8">
    <source>
        <dbReference type="ARBA" id="ARBA00049244"/>
    </source>
</evidence>
<dbReference type="EC" id="2.7.7.7" evidence="2"/>
<dbReference type="NCBIfam" id="TIGR02397">
    <property type="entry name" value="dnaX_nterm"/>
    <property type="match status" value="1"/>
</dbReference>
<dbReference type="PANTHER" id="PTHR11669">
    <property type="entry name" value="REPLICATION FACTOR C / DNA POLYMERASE III GAMMA-TAU SUBUNIT"/>
    <property type="match status" value="1"/>
</dbReference>
<dbReference type="RefSeq" id="WP_001829412.1">
    <property type="nucleotide sequence ID" value="NC_004461.1"/>
</dbReference>
<dbReference type="InterPro" id="IPR008921">
    <property type="entry name" value="DNA_pol3_clamp-load_cplx_C"/>
</dbReference>
<dbReference type="GO" id="GO:0046872">
    <property type="term" value="F:metal ion binding"/>
    <property type="evidence" value="ECO:0007669"/>
    <property type="project" value="UniProtKB-KW"/>
</dbReference>
<feature type="coiled-coil region" evidence="9">
    <location>
        <begin position="371"/>
        <end position="398"/>
    </location>
</feature>
<evidence type="ECO:0000256" key="5">
    <source>
        <dbReference type="ARBA" id="ARBA00022833"/>
    </source>
</evidence>
<reference evidence="11 12" key="1">
    <citation type="journal article" date="2003" name="Mol. Microbiol.">
        <title>Genome-based analysis of virulence genes in a non-biofilm-forming Staphylococcus epidermidis strain (ATCC 12228).</title>
        <authorList>
            <person name="Zhang Y.Q."/>
            <person name="Ren S.X."/>
            <person name="Li H.L."/>
            <person name="Wang Y.X."/>
            <person name="Fu G."/>
            <person name="Yang J."/>
            <person name="Qin Z.Q."/>
            <person name="Miao Y.G."/>
            <person name="Wang W.Y."/>
            <person name="Chen R.S."/>
            <person name="Shen Y."/>
            <person name="Chen Z."/>
            <person name="Yuan Z.H."/>
            <person name="Zhao G.P."/>
            <person name="Qu D."/>
            <person name="Danchin A."/>
            <person name="Wen Y.M."/>
        </authorList>
    </citation>
    <scope>NUCLEOTIDE SEQUENCE [LARGE SCALE GENOMIC DNA]</scope>
    <source>
        <strain evidence="12">ATCC 12228 / FDA PCI 1200</strain>
    </source>
</reference>
<dbReference type="Pfam" id="PF13177">
    <property type="entry name" value="DNA_pol3_delta2"/>
    <property type="match status" value="1"/>
</dbReference>
<dbReference type="Gene3D" id="1.20.272.10">
    <property type="match status" value="1"/>
</dbReference>
<evidence type="ECO:0000256" key="2">
    <source>
        <dbReference type="ARBA" id="ARBA00012417"/>
    </source>
</evidence>
<evidence type="ECO:0000256" key="9">
    <source>
        <dbReference type="SAM" id="Coils"/>
    </source>
</evidence>
<dbReference type="AlphaFoldDB" id="A0A0H2VIE8"/>
<keyword evidence="4" id="KW-0547">Nucleotide-binding</keyword>